<dbReference type="Proteomes" id="UP000535020">
    <property type="component" value="Unassembled WGS sequence"/>
</dbReference>
<dbReference type="AlphaFoldDB" id="A0A7Y9C6X5"/>
<gene>
    <name evidence="1" type="ORF">HZF10_17695</name>
</gene>
<dbReference type="Gene3D" id="2.60.34.30">
    <property type="entry name" value="Competence, DNA-entry nuclease inhibitor, ComJ"/>
    <property type="match status" value="1"/>
</dbReference>
<sequence>MKYKLNFFTQYHQFYLLDKDARQTNEALGNFWTDQAFADKLAVENGFLGIGVENDEGIVNCEISILDSRNLNLNFEQFDHVVEASIKIKSGIAQIQDCPNSSIELEFQLEPNDYRVRVYSINLKTAYDENPRDFYQIEIWKEKFSERNVLKRFLG</sequence>
<dbReference type="InterPro" id="IPR038691">
    <property type="entry name" value="ComJ_sf"/>
</dbReference>
<dbReference type="EMBL" id="JACBJI010000019">
    <property type="protein sequence ID" value="NYA72766.1"/>
    <property type="molecule type" value="Genomic_DNA"/>
</dbReference>
<evidence type="ECO:0000313" key="2">
    <source>
        <dbReference type="Proteomes" id="UP000535020"/>
    </source>
</evidence>
<proteinExistence type="predicted"/>
<organism evidence="1 2">
    <name type="scientific">Flavobacterium agri</name>
    <dbReference type="NCBI Taxonomy" id="2743471"/>
    <lineage>
        <taxon>Bacteria</taxon>
        <taxon>Pseudomonadati</taxon>
        <taxon>Bacteroidota</taxon>
        <taxon>Flavobacteriia</taxon>
        <taxon>Flavobacteriales</taxon>
        <taxon>Flavobacteriaceae</taxon>
        <taxon>Flavobacterium</taxon>
    </lineage>
</organism>
<dbReference type="RefSeq" id="WP_176007577.1">
    <property type="nucleotide sequence ID" value="NZ_JABWMI010000041.1"/>
</dbReference>
<evidence type="ECO:0008006" key="3">
    <source>
        <dbReference type="Google" id="ProtNLM"/>
    </source>
</evidence>
<evidence type="ECO:0000313" key="1">
    <source>
        <dbReference type="EMBL" id="NYA72766.1"/>
    </source>
</evidence>
<comment type="caution">
    <text evidence="1">The sequence shown here is derived from an EMBL/GenBank/DDBJ whole genome shotgun (WGS) entry which is preliminary data.</text>
</comment>
<reference evidence="1 2" key="1">
    <citation type="submission" date="2020-07" db="EMBL/GenBank/DDBJ databases">
        <authorList>
            <person name="Sun Q."/>
        </authorList>
    </citation>
    <scope>NUCLEOTIDE SEQUENCE [LARGE SCALE GENOMIC DNA]</scope>
    <source>
        <strain evidence="1 2">MAH-1</strain>
    </source>
</reference>
<name>A0A7Y9C6X5_9FLAO</name>
<protein>
    <recommendedName>
        <fullName evidence="3">Competence protein J (ComJ)</fullName>
    </recommendedName>
</protein>
<accession>A0A7Y9C6X5</accession>
<keyword evidence="2" id="KW-1185">Reference proteome</keyword>